<keyword evidence="6 7" id="KW-0739">Sodium transport</keyword>
<keyword evidence="4 7" id="KW-1133">Transmembrane helix</keyword>
<evidence type="ECO:0000256" key="7">
    <source>
        <dbReference type="HAMAP-Rule" id="MF_01844"/>
    </source>
</evidence>
<dbReference type="GO" id="GO:0006885">
    <property type="term" value="P:regulation of pH"/>
    <property type="evidence" value="ECO:0007669"/>
    <property type="project" value="UniProtKB-UniRule"/>
</dbReference>
<proteinExistence type="inferred from homology"/>
<comment type="subcellular location">
    <subcellularLocation>
        <location evidence="1">Cell inner membrane</location>
        <topology evidence="1">Multi-pass membrane protein</topology>
    </subcellularLocation>
    <subcellularLocation>
        <location evidence="7">Cell membrane</location>
        <topology evidence="7">Multi-pass membrane protein</topology>
    </subcellularLocation>
</comment>
<accession>A0A9E5T433</accession>
<organism evidence="8 9">
    <name type="scientific">Pseudomaricurvus hydrocarbonicus</name>
    <dbReference type="NCBI Taxonomy" id="1470433"/>
    <lineage>
        <taxon>Bacteria</taxon>
        <taxon>Pseudomonadati</taxon>
        <taxon>Pseudomonadota</taxon>
        <taxon>Gammaproteobacteria</taxon>
        <taxon>Cellvibrionales</taxon>
        <taxon>Cellvibrionaceae</taxon>
        <taxon>Pseudomaricurvus</taxon>
    </lineage>
</organism>
<dbReference type="NCBIfam" id="TIGR00773">
    <property type="entry name" value="NhaA"/>
    <property type="match status" value="1"/>
</dbReference>
<dbReference type="EMBL" id="JAAONZ010000018">
    <property type="protein sequence ID" value="NHO67637.1"/>
    <property type="molecule type" value="Genomic_DNA"/>
</dbReference>
<feature type="transmembrane region" description="Helical" evidence="7">
    <location>
        <begin position="117"/>
        <end position="136"/>
    </location>
</feature>
<protein>
    <recommendedName>
        <fullName evidence="7">Na(+)/H(+) antiporter NhaA</fullName>
    </recommendedName>
    <alternativeName>
        <fullName evidence="7">Sodium/proton antiporter NhaA</fullName>
    </alternativeName>
</protein>
<sequence>MNTDKIPSSKREHAPLEKGLDKLLSPFGVFFRSQASTGVLLLLAALLAMVMANSDYQRFYESIGHLPLSVGLGDWQVKYSLHHWVNDGLMVIFFFILGLEIKRELLAGYLRQVRQSLLVLFMAAGGMVLPALIYALCLRQDAVALMGWGIPMATDTAFALGALALLGARAPRSAAVMLSALAIVDDIGAVLVISVFYTEDISWLYLARAAGVVGLLCLFNLLGMRRPIFYAVGGLVLWWCVHQSGVHATTAGILAAITVPARPYAETGWFTRRMTMLLRRFQQLDHPDKSILEEHRQHDLLEEVHQVAEQTTTPLQHWGSVLDRPVSYAIVPLFAFLNAGVSLPNTLSAETLSPVTWVTMLSLVVGKTLGIASFTWVALKFGWGALPKDMRFLQVVALGLLAGMGFTMSLFIGNLAFLEHPQVLVEAKLGILAGSLLAGLLGSGLFLLAHRQAD</sequence>
<evidence type="ECO:0000256" key="4">
    <source>
        <dbReference type="ARBA" id="ARBA00022989"/>
    </source>
</evidence>
<dbReference type="InterPro" id="IPR023171">
    <property type="entry name" value="Na/H_antiporter_dom_sf"/>
</dbReference>
<feature type="transmembrane region" description="Helical" evidence="7">
    <location>
        <begin position="148"/>
        <end position="168"/>
    </location>
</feature>
<gene>
    <name evidence="7 8" type="primary">nhaA</name>
    <name evidence="8" type="ORF">G8770_18990</name>
</gene>
<evidence type="ECO:0000256" key="6">
    <source>
        <dbReference type="ARBA" id="ARBA00023201"/>
    </source>
</evidence>
<keyword evidence="9" id="KW-1185">Reference proteome</keyword>
<comment type="similarity">
    <text evidence="7">Belongs to the NhaA Na(+)/H(+) (TC 2.A.33) antiporter family.</text>
</comment>
<dbReference type="PANTHER" id="PTHR30341:SF0">
    <property type="entry name" value="NA(+)_H(+) ANTIPORTER NHAA"/>
    <property type="match status" value="1"/>
</dbReference>
<feature type="transmembrane region" description="Helical" evidence="7">
    <location>
        <begin position="326"/>
        <end position="343"/>
    </location>
</feature>
<dbReference type="RefSeq" id="WP_167190687.1">
    <property type="nucleotide sequence ID" value="NZ_JAAONZ010000018.1"/>
</dbReference>
<keyword evidence="7" id="KW-0915">Sodium</keyword>
<evidence type="ECO:0000313" key="9">
    <source>
        <dbReference type="Proteomes" id="UP000787472"/>
    </source>
</evidence>
<evidence type="ECO:0000256" key="1">
    <source>
        <dbReference type="ARBA" id="ARBA00004429"/>
    </source>
</evidence>
<keyword evidence="7" id="KW-0050">Antiport</keyword>
<keyword evidence="2 7" id="KW-1003">Cell membrane</keyword>
<reference evidence="8" key="1">
    <citation type="submission" date="2020-03" db="EMBL/GenBank/DDBJ databases">
        <authorList>
            <person name="Guo F."/>
        </authorList>
    </citation>
    <scope>NUCLEOTIDE SEQUENCE</scope>
    <source>
        <strain evidence="8">JCM 30134</strain>
    </source>
</reference>
<dbReference type="Pfam" id="PF06965">
    <property type="entry name" value="Na_H_antiport_1"/>
    <property type="match status" value="1"/>
</dbReference>
<name>A0A9E5T433_9GAMM</name>
<keyword evidence="5 7" id="KW-0472">Membrane</keyword>
<feature type="transmembrane region" description="Helical" evidence="7">
    <location>
        <begin position="203"/>
        <end position="222"/>
    </location>
</feature>
<comment type="function">
    <text evidence="7">Na(+)/H(+) antiporter that extrudes sodium in exchange for external protons.</text>
</comment>
<comment type="catalytic activity">
    <reaction evidence="7">
        <text>Na(+)(in) + 2 H(+)(out) = Na(+)(out) + 2 H(+)(in)</text>
        <dbReference type="Rhea" id="RHEA:29251"/>
        <dbReference type="ChEBI" id="CHEBI:15378"/>
        <dbReference type="ChEBI" id="CHEBI:29101"/>
    </reaction>
</comment>
<evidence type="ECO:0000313" key="8">
    <source>
        <dbReference type="EMBL" id="NHO67637.1"/>
    </source>
</evidence>
<comment type="caution">
    <text evidence="8">The sequence shown here is derived from an EMBL/GenBank/DDBJ whole genome shotgun (WGS) entry which is preliminary data.</text>
</comment>
<evidence type="ECO:0000256" key="2">
    <source>
        <dbReference type="ARBA" id="ARBA00022475"/>
    </source>
</evidence>
<feature type="transmembrane region" description="Helical" evidence="7">
    <location>
        <begin position="429"/>
        <end position="449"/>
    </location>
</feature>
<feature type="transmembrane region" description="Helical" evidence="7">
    <location>
        <begin position="29"/>
        <end position="52"/>
    </location>
</feature>
<keyword evidence="7" id="KW-0406">Ion transport</keyword>
<dbReference type="InterPro" id="IPR004670">
    <property type="entry name" value="NhaA"/>
</dbReference>
<feature type="transmembrane region" description="Helical" evidence="7">
    <location>
        <begin position="355"/>
        <end position="379"/>
    </location>
</feature>
<dbReference type="GO" id="GO:0005886">
    <property type="term" value="C:plasma membrane"/>
    <property type="evidence" value="ECO:0007669"/>
    <property type="project" value="UniProtKB-SubCell"/>
</dbReference>
<dbReference type="HAMAP" id="MF_01844">
    <property type="entry name" value="NhaA"/>
    <property type="match status" value="1"/>
</dbReference>
<feature type="transmembrane region" description="Helical" evidence="7">
    <location>
        <begin position="391"/>
        <end position="417"/>
    </location>
</feature>
<dbReference type="GO" id="GO:0015385">
    <property type="term" value="F:sodium:proton antiporter activity"/>
    <property type="evidence" value="ECO:0007669"/>
    <property type="project" value="UniProtKB-UniRule"/>
</dbReference>
<keyword evidence="3 7" id="KW-0812">Transmembrane</keyword>
<dbReference type="Gene3D" id="1.20.1530.10">
    <property type="entry name" value="Na+/H+ antiporter like domain"/>
    <property type="match status" value="1"/>
</dbReference>
<keyword evidence="7" id="KW-0813">Transport</keyword>
<evidence type="ECO:0000256" key="3">
    <source>
        <dbReference type="ARBA" id="ARBA00022692"/>
    </source>
</evidence>
<dbReference type="PANTHER" id="PTHR30341">
    <property type="entry name" value="SODIUM ION/PROTON ANTIPORTER NHAA-RELATED"/>
    <property type="match status" value="1"/>
</dbReference>
<feature type="transmembrane region" description="Helical" evidence="7">
    <location>
        <begin position="175"/>
        <end position="197"/>
    </location>
</feature>
<dbReference type="Proteomes" id="UP000787472">
    <property type="component" value="Unassembled WGS sequence"/>
</dbReference>
<dbReference type="AlphaFoldDB" id="A0A9E5T433"/>
<evidence type="ECO:0000256" key="5">
    <source>
        <dbReference type="ARBA" id="ARBA00023136"/>
    </source>
</evidence>